<dbReference type="InterPro" id="IPR036374">
    <property type="entry name" value="OxRdtase_Mopterin-bd_sf"/>
</dbReference>
<dbReference type="SUPFAM" id="SSF56524">
    <property type="entry name" value="Oxidoreductase molybdopterin-binding domain"/>
    <property type="match status" value="1"/>
</dbReference>
<feature type="domain" description="Oxidoreductase molybdopterin-binding" evidence="2">
    <location>
        <begin position="94"/>
        <end position="163"/>
    </location>
</feature>
<evidence type="ECO:0000259" key="2">
    <source>
        <dbReference type="Pfam" id="PF00174"/>
    </source>
</evidence>
<name>A0ABQ6LEU0_9RHOB</name>
<dbReference type="Proteomes" id="UP001239909">
    <property type="component" value="Unassembled WGS sequence"/>
</dbReference>
<evidence type="ECO:0000313" key="4">
    <source>
        <dbReference type="Proteomes" id="UP001239909"/>
    </source>
</evidence>
<keyword evidence="4" id="KW-1185">Reference proteome</keyword>
<dbReference type="PROSITE" id="PS51318">
    <property type="entry name" value="TAT"/>
    <property type="match status" value="1"/>
</dbReference>
<feature type="chain" id="PRO_5045633105" evidence="1">
    <location>
        <begin position="43"/>
        <end position="189"/>
    </location>
</feature>
<dbReference type="InterPro" id="IPR006311">
    <property type="entry name" value="TAT_signal"/>
</dbReference>
<evidence type="ECO:0000313" key="3">
    <source>
        <dbReference type="EMBL" id="GMG81492.1"/>
    </source>
</evidence>
<dbReference type="RefSeq" id="WP_285670156.1">
    <property type="nucleotide sequence ID" value="NZ_BSYI01000004.1"/>
</dbReference>
<feature type="signal peptide" evidence="1">
    <location>
        <begin position="1"/>
        <end position="42"/>
    </location>
</feature>
<dbReference type="EMBL" id="BSYI01000004">
    <property type="protein sequence ID" value="GMG81492.1"/>
    <property type="molecule type" value="Genomic_DNA"/>
</dbReference>
<evidence type="ECO:0000256" key="1">
    <source>
        <dbReference type="SAM" id="SignalP"/>
    </source>
</evidence>
<comment type="caution">
    <text evidence="3">The sequence shown here is derived from an EMBL/GenBank/DDBJ whole genome shotgun (WGS) entry which is preliminary data.</text>
</comment>
<protein>
    <submittedName>
        <fullName evidence="3">Molybdopterin-dependent oxidoreductase</fullName>
    </submittedName>
</protein>
<reference evidence="3 4" key="1">
    <citation type="submission" date="2023-04" db="EMBL/GenBank/DDBJ databases">
        <title>Marinoamorphus aggregata gen. nov., sp. Nov., isolate from tissue of brittle star Ophioplocus japonicus.</title>
        <authorList>
            <person name="Kawano K."/>
            <person name="Sawayama S."/>
            <person name="Nakagawa S."/>
        </authorList>
    </citation>
    <scope>NUCLEOTIDE SEQUENCE [LARGE SCALE GENOMIC DNA]</scope>
    <source>
        <strain evidence="3 4">NKW23</strain>
    </source>
</reference>
<dbReference type="InterPro" id="IPR000572">
    <property type="entry name" value="OxRdtase_Mopterin-bd_dom"/>
</dbReference>
<keyword evidence="1" id="KW-0732">Signal</keyword>
<proteinExistence type="predicted"/>
<gene>
    <name evidence="3" type="ORF">LNKW23_07050</name>
</gene>
<organism evidence="3 4">
    <name type="scientific">Paralimibaculum aggregatum</name>
    <dbReference type="NCBI Taxonomy" id="3036245"/>
    <lineage>
        <taxon>Bacteria</taxon>
        <taxon>Pseudomonadati</taxon>
        <taxon>Pseudomonadota</taxon>
        <taxon>Alphaproteobacteria</taxon>
        <taxon>Rhodobacterales</taxon>
        <taxon>Paracoccaceae</taxon>
        <taxon>Paralimibaculum</taxon>
    </lineage>
</organism>
<dbReference type="Gene3D" id="3.90.420.10">
    <property type="entry name" value="Oxidoreductase, molybdopterin-binding domain"/>
    <property type="match status" value="1"/>
</dbReference>
<sequence length="189" mass="20071">MTRAVSRLRRRVLICLAAIGAAAALPAALPAVLPGALPAAMAAEPLPSPAGPVLLTVTGAIAVQNAEGAARFDLAMLEALPQTRFRTSTIWTDGEVAFTGVALADLLARLGVGAGMLRAVAINDYKIDIPVSDAVEGGPMIAYRIDGETMSVRQKGPLWVVYPYDSKAEYRSEIIYARSIWQLDRIIVE</sequence>
<accession>A0ABQ6LEU0</accession>
<dbReference type="Pfam" id="PF00174">
    <property type="entry name" value="Oxidored_molyb"/>
    <property type="match status" value="1"/>
</dbReference>